<dbReference type="InterPro" id="IPR008979">
    <property type="entry name" value="Galactose-bd-like_sf"/>
</dbReference>
<evidence type="ECO:0000313" key="4">
    <source>
        <dbReference type="Proteomes" id="UP000176322"/>
    </source>
</evidence>
<feature type="region of interest" description="Disordered" evidence="1">
    <location>
        <begin position="50"/>
        <end position="77"/>
    </location>
</feature>
<sequence length="1609" mass="173469">MNSHTAHFLNRVLSFVTIIALVLVMVPVWPQIAHADNLFSTSFEGTPPLDEWTSDDPHWGVNASDSRTGSKQAQAVGSNSGAGTLLKEVSTEGYENISLSFWYKQLGMDVGDSITVEWFDGSSWNPVTAINGLELEADDDAVWVEWSGLLGSEADDNTAFAVRFVSNMNSAGNDKFFLEDVNLEGEEEEVVGPVPDCSLTDSVSMTTFDTFATGTVNAQNSWSSTGSYDQEVVPNTYGFEEFGCKSLRISNAVTSGAFGNQTFAAPTAGTAGESSVAANNHFEAEFDIASTMPGLQSGLTLSVSPDDGNGSRMSYLSFTDTADGIDVVFYDVTNTGPLPSVTSWNDTEVATLDRDESHTIKFVMDFVDGPGNDVVKIYIDDVLAHTGTSWEDYYRYDAEQNGNGNALFGVDTLIFRAGGTAVPANDSNGFLFDNMSMSVSDISSGSSTSETIVVSSNTSAGENLPGWMFNRDPGTDTPFVFNTDQSSIGAGSLYVLPIGSSSPSDKFIAENFINAPIADVDSISYDFMIGSGGENTDEEQFYMNVYANFGVSDDNKFYDCRYNIVPTTGSTGGFTTVTFDPNQSYPVTTRTGGSASPFTCPSVPAQMDNLSPGSNIRVFSLNLGDTTVSDEGIDGYFDRVVTVIDDGDNTHTTTYDFDPESEAPTAAVTMCKYNPSEQTMDGWTLMLEGEHIEDVVVPAGAIGGIDTTASLEAGKSYFAVVNGVWLNDRTPDNHVDAEYSTEDSWLTQMDGFTGYGENILDLQVGEEFVEWGPYNSTHTYSASFTPSVDGSVNFRIFDGTGDTPNASWYGDNSGSLSVSIYEGFAGVTDDGCVTFDAVPYGSYEVDEVMQEGWVNTFGLVEVEVDEPTEEFNVVNDEIGEPEMCYVTVVSDESNYVEETEDDAELTWAHPAWTAVIDLAEWIWGTENVEDPTVTEVQTFVKTFEWSGGVASSSLVIATDNFYEVYLNGNFVASSTEASLFTDANKDTIDVSGFIEMGENTLEIKVTNLGVPGSSPTSNPAGLKYNLTVVSDEEGEDCMYAPDEPSLEITKPEIDDMVLAGIYTFEAEYVDADENPDPVQWAIRAGTCNAGTNTVAGNVDGFFSSSTPHTWNGASFSSTIDMSDWDDGEYCFVVNPTEDGGTNFRETRLFTLENAAPTQCLVVSDTSTVVVENNNYAVATWDEHHNWTHDILGATWIWDNLYVVDPEATTTLTFKESFTATDIEEASFEIATDNAYKVFINGVLRYEQSNSNNFQTPDEHEDVLDFLTEGENELLVEVTNFAVEDSIPKTNPAGALFKLDMEVGGVCEITTDLEDESEPQPEIGENEVFGFVWVDDNEDTSKNNDEDYRSGIGISINNGSTTVSTSTDAGGRYFFNIDDGSWTISATTGGEWSLTYPSDNGGEHDVSVSTSSGPYDFGIVENGSTDGGGDGDGDGNGDGDGDGDEGGGTGGGDTTIDSPSGDAGGNPQIAGVTTSGGLFSRGDSGPDEKVLGESTSTEDGTDDSIEESTSTAKALTAMVDWIDECWYWWLLVFAWIVSSGVVYYWKGWSNEPISLMSVELLFSILGLLGLMSYLVFGLHCALWPSLITMLGSAILYYVNNREIPSSKTVL</sequence>
<gene>
    <name evidence="3" type="ORF">A2837_01115</name>
</gene>
<evidence type="ECO:0000256" key="1">
    <source>
        <dbReference type="SAM" id="MobiDB-lite"/>
    </source>
</evidence>
<accession>A0A1F6BZ61</accession>
<keyword evidence="2" id="KW-0812">Transmembrane</keyword>
<comment type="caution">
    <text evidence="3">The sequence shown here is derived from an EMBL/GenBank/DDBJ whole genome shotgun (WGS) entry which is preliminary data.</text>
</comment>
<feature type="transmembrane region" description="Helical" evidence="2">
    <location>
        <begin position="1556"/>
        <end position="1574"/>
    </location>
</feature>
<feature type="compositionally biased region" description="Acidic residues" evidence="1">
    <location>
        <begin position="1428"/>
        <end position="1444"/>
    </location>
</feature>
<dbReference type="SUPFAM" id="SSF117074">
    <property type="entry name" value="Hypothetical protein PA1324"/>
    <property type="match status" value="1"/>
</dbReference>
<organism evidence="3 4">
    <name type="scientific">Candidatus Kaiserbacteria bacterium RIFCSPHIGHO2_01_FULL_46_22</name>
    <dbReference type="NCBI Taxonomy" id="1798475"/>
    <lineage>
        <taxon>Bacteria</taxon>
        <taxon>Candidatus Kaiseribacteriota</taxon>
    </lineage>
</organism>
<name>A0A1F6BZ61_9BACT</name>
<dbReference type="Gene3D" id="2.60.120.260">
    <property type="entry name" value="Galactose-binding domain-like"/>
    <property type="match status" value="2"/>
</dbReference>
<keyword evidence="2" id="KW-0472">Membrane</keyword>
<protein>
    <recommendedName>
        <fullName evidence="5">SD-repeat containing protein B domain-containing protein</fullName>
    </recommendedName>
</protein>
<dbReference type="EMBL" id="MFKO01000002">
    <property type="protein sequence ID" value="OGG41797.1"/>
    <property type="molecule type" value="Genomic_DNA"/>
</dbReference>
<dbReference type="STRING" id="1798475.A2837_01115"/>
<evidence type="ECO:0000256" key="2">
    <source>
        <dbReference type="SAM" id="Phobius"/>
    </source>
</evidence>
<feature type="compositionally biased region" description="Polar residues" evidence="1">
    <location>
        <begin position="63"/>
        <end position="77"/>
    </location>
</feature>
<evidence type="ECO:0000313" key="3">
    <source>
        <dbReference type="EMBL" id="OGG41797.1"/>
    </source>
</evidence>
<feature type="region of interest" description="Disordered" evidence="1">
    <location>
        <begin position="1394"/>
        <end position="1506"/>
    </location>
</feature>
<dbReference type="SUPFAM" id="SSF49785">
    <property type="entry name" value="Galactose-binding domain-like"/>
    <property type="match status" value="1"/>
</dbReference>
<feature type="transmembrane region" description="Helical" evidence="2">
    <location>
        <begin position="1525"/>
        <end position="1544"/>
    </location>
</feature>
<feature type="transmembrane region" description="Helical" evidence="2">
    <location>
        <begin position="1580"/>
        <end position="1597"/>
    </location>
</feature>
<dbReference type="Proteomes" id="UP000176322">
    <property type="component" value="Unassembled WGS sequence"/>
</dbReference>
<keyword evidence="2" id="KW-1133">Transmembrane helix</keyword>
<evidence type="ECO:0008006" key="5">
    <source>
        <dbReference type="Google" id="ProtNLM"/>
    </source>
</evidence>
<proteinExistence type="predicted"/>
<reference evidence="3 4" key="1">
    <citation type="journal article" date="2016" name="Nat. Commun.">
        <title>Thousands of microbial genomes shed light on interconnected biogeochemical processes in an aquifer system.</title>
        <authorList>
            <person name="Anantharaman K."/>
            <person name="Brown C.T."/>
            <person name="Hug L.A."/>
            <person name="Sharon I."/>
            <person name="Castelle C.J."/>
            <person name="Probst A.J."/>
            <person name="Thomas B.C."/>
            <person name="Singh A."/>
            <person name="Wilkins M.J."/>
            <person name="Karaoz U."/>
            <person name="Brodie E.L."/>
            <person name="Williams K.H."/>
            <person name="Hubbard S.S."/>
            <person name="Banfield J.F."/>
        </authorList>
    </citation>
    <scope>NUCLEOTIDE SEQUENCE [LARGE SCALE GENOMIC DNA]</scope>
</reference>